<dbReference type="SMART" id="SM00630">
    <property type="entry name" value="Sema"/>
    <property type="match status" value="1"/>
</dbReference>
<dbReference type="InterPro" id="IPR015943">
    <property type="entry name" value="WD40/YVTN_repeat-like_dom_sf"/>
</dbReference>
<organism evidence="15 16">
    <name type="scientific">Erpetoichthys calabaricus</name>
    <name type="common">Rope fish</name>
    <name type="synonym">Calamoichthys calabaricus</name>
    <dbReference type="NCBI Taxonomy" id="27687"/>
    <lineage>
        <taxon>Eukaryota</taxon>
        <taxon>Metazoa</taxon>
        <taxon>Chordata</taxon>
        <taxon>Craniata</taxon>
        <taxon>Vertebrata</taxon>
        <taxon>Euteleostomi</taxon>
        <taxon>Actinopterygii</taxon>
        <taxon>Polypteriformes</taxon>
        <taxon>Polypteridae</taxon>
        <taxon>Erpetoichthys</taxon>
    </lineage>
</organism>
<name>A0A8C4T1W6_ERPCA</name>
<keyword evidence="7" id="KW-1133">Transmembrane helix</keyword>
<gene>
    <name evidence="15" type="primary">si:ch211-129c21.1</name>
</gene>
<comment type="similarity">
    <text evidence="2">Belongs to the semaphorin family.</text>
</comment>
<dbReference type="FunFam" id="3.30.1680.10:FF:000016">
    <property type="entry name" value="Putative Semaphorin-6B"/>
    <property type="match status" value="1"/>
</dbReference>
<dbReference type="InterPro" id="IPR001627">
    <property type="entry name" value="Semap_dom"/>
</dbReference>
<dbReference type="GO" id="GO:0000122">
    <property type="term" value="P:negative regulation of transcription by RNA polymerase II"/>
    <property type="evidence" value="ECO:0007669"/>
    <property type="project" value="TreeGrafter"/>
</dbReference>
<keyword evidence="3" id="KW-0217">Developmental protein</keyword>
<evidence type="ECO:0000259" key="14">
    <source>
        <dbReference type="PROSITE" id="PS51004"/>
    </source>
</evidence>
<dbReference type="InterPro" id="IPR036352">
    <property type="entry name" value="Semap_dom_sf"/>
</dbReference>
<dbReference type="InterPro" id="IPR027231">
    <property type="entry name" value="Semaphorin"/>
</dbReference>
<dbReference type="InterPro" id="IPR002165">
    <property type="entry name" value="Plexin_repeat"/>
</dbReference>
<reference evidence="15" key="1">
    <citation type="submission" date="2021-06" db="EMBL/GenBank/DDBJ databases">
        <authorList>
            <consortium name="Wellcome Sanger Institute Data Sharing"/>
        </authorList>
    </citation>
    <scope>NUCLEOTIDE SEQUENCE [LARGE SCALE GENOMIC DNA]</scope>
</reference>
<protein>
    <recommendedName>
        <fullName evidence="11">Semaphorin-1A</fullName>
    </recommendedName>
</protein>
<dbReference type="SUPFAM" id="SSF48726">
    <property type="entry name" value="Immunoglobulin"/>
    <property type="match status" value="1"/>
</dbReference>
<dbReference type="PROSITE" id="PS51004">
    <property type="entry name" value="SEMA"/>
    <property type="match status" value="1"/>
</dbReference>
<dbReference type="GO" id="GO:0007411">
    <property type="term" value="P:axon guidance"/>
    <property type="evidence" value="ECO:0007669"/>
    <property type="project" value="TreeGrafter"/>
</dbReference>
<dbReference type="AlphaFoldDB" id="A0A8C4T1W6"/>
<dbReference type="SMART" id="SM00423">
    <property type="entry name" value="PSI"/>
    <property type="match status" value="1"/>
</dbReference>
<keyword evidence="9" id="KW-1015">Disulfide bond</keyword>
<feature type="domain" description="Sema" evidence="14">
    <location>
        <begin position="1"/>
        <end position="434"/>
    </location>
</feature>
<dbReference type="GO" id="GO:0043931">
    <property type="term" value="P:ossification involved in bone maturation"/>
    <property type="evidence" value="ECO:0007669"/>
    <property type="project" value="TreeGrafter"/>
</dbReference>
<dbReference type="SUPFAM" id="SSF101912">
    <property type="entry name" value="Sema domain"/>
    <property type="match status" value="1"/>
</dbReference>
<dbReference type="GO" id="GO:0005886">
    <property type="term" value="C:plasma membrane"/>
    <property type="evidence" value="ECO:0007669"/>
    <property type="project" value="TreeGrafter"/>
</dbReference>
<feature type="region of interest" description="Disordered" evidence="13">
    <location>
        <begin position="603"/>
        <end position="623"/>
    </location>
</feature>
<evidence type="ECO:0000256" key="5">
    <source>
        <dbReference type="ARBA" id="ARBA00022782"/>
    </source>
</evidence>
<reference evidence="15" key="2">
    <citation type="submission" date="2025-08" db="UniProtKB">
        <authorList>
            <consortium name="Ensembl"/>
        </authorList>
    </citation>
    <scope>IDENTIFICATION</scope>
</reference>
<dbReference type="GeneTree" id="ENSGT00940000167763"/>
<dbReference type="InterPro" id="IPR013783">
    <property type="entry name" value="Ig-like_fold"/>
</dbReference>
<evidence type="ECO:0000256" key="8">
    <source>
        <dbReference type="ARBA" id="ARBA00023136"/>
    </source>
</evidence>
<comment type="caution">
    <text evidence="12">Lacks conserved residue(s) required for the propagation of feature annotation.</text>
</comment>
<dbReference type="GO" id="GO:0030215">
    <property type="term" value="F:semaphorin receptor binding"/>
    <property type="evidence" value="ECO:0007669"/>
    <property type="project" value="InterPro"/>
</dbReference>
<dbReference type="Gene3D" id="2.130.10.10">
    <property type="entry name" value="YVTN repeat-like/Quinoprotein amine dehydrogenase"/>
    <property type="match status" value="1"/>
</dbReference>
<evidence type="ECO:0000256" key="10">
    <source>
        <dbReference type="ARBA" id="ARBA00023180"/>
    </source>
</evidence>
<evidence type="ECO:0000256" key="13">
    <source>
        <dbReference type="SAM" id="MobiDB-lite"/>
    </source>
</evidence>
<keyword evidence="5" id="KW-0221">Differentiation</keyword>
<reference evidence="15" key="3">
    <citation type="submission" date="2025-09" db="UniProtKB">
        <authorList>
            <consortium name="Ensembl"/>
        </authorList>
    </citation>
    <scope>IDENTIFICATION</scope>
</reference>
<dbReference type="Pfam" id="PF01437">
    <property type="entry name" value="PSI"/>
    <property type="match status" value="1"/>
</dbReference>
<evidence type="ECO:0000256" key="9">
    <source>
        <dbReference type="ARBA" id="ARBA00023157"/>
    </source>
</evidence>
<dbReference type="Proteomes" id="UP000694620">
    <property type="component" value="Chromosome 12"/>
</dbReference>
<keyword evidence="10" id="KW-0325">Glycoprotein</keyword>
<keyword evidence="16" id="KW-1185">Reference proteome</keyword>
<evidence type="ECO:0000313" key="16">
    <source>
        <dbReference type="Proteomes" id="UP000694620"/>
    </source>
</evidence>
<keyword evidence="4" id="KW-0812">Transmembrane</keyword>
<sequence length="746" mass="84525">MLYNDYKTCSCSFIFISQVFWPVLENKQLECTNKGKSKDIECRNYIRTLHRINDTMMYVCGTNAFSPTCHYMDINNGQLQLLGPPEEGKGKCPFDPFQKYSSVMVDSDLYTATSINFLGSEPVVTRNSANSLRTEFKTSWLNEPKFIYMDLVEENHNNPEGEEEDDKVYLFFSETAVEYDFYDKLLVSRIARICKDDLGGLRILQKKWTTFLKASLVCSVPELNLQFIIQDVFMLKSANWKETIFYGVFVPQAGVLDISIVCAYSMRKIHEVFSQGKYKEPVTVDSSHVKWIVYNQDIPVPRPGACINKQARNMKINRTLDLPDKTLQFVRDHPLMDDPVTPIDGKPKLIKTGSRFTSIVVDRIKALDNQLYDVMFIGTDNGYLQKAINLENEMFIIEEAQLFKNEESVLSLRISSKKSKIYATSLSQVAQSTLSDCRHYETCYDCVLARDPYCAWSKKSSRCASISDMTNNKTDLIQNVKTGDASSCKDTRNIQEITRSFVPSTTVHLECSPLSNLATVHWTLNNSSIQPNETKYIIYNGGIFILNTSMEDVGRYVCYSVEKVRERPLKQVMMVYILQPTQQNMDKPIKPLLPEVKTQSPSAVTEVTPRNIPDHSYPGQPKIPMPQTTNNIVLVLEVAVVVLSCLLASLLTYNICKGHIPLCCVNVGKKGDHSSQRIQPDGICDVVQQDILHNKTAKETIPLVSGFAKGDHVNNNNKGHCGDSQKPSITFPTLDDLKYIDDESEI</sequence>
<dbReference type="Ensembl" id="ENSECRT00000024697.1">
    <property type="protein sequence ID" value="ENSECRP00000024166.1"/>
    <property type="gene ID" value="ENSECRG00000016294.1"/>
</dbReference>
<proteinExistence type="inferred from homology"/>
<accession>A0A8C4T1W6</accession>
<evidence type="ECO:0000256" key="3">
    <source>
        <dbReference type="ARBA" id="ARBA00022473"/>
    </source>
</evidence>
<evidence type="ECO:0000256" key="2">
    <source>
        <dbReference type="ARBA" id="ARBA00009492"/>
    </source>
</evidence>
<dbReference type="PANTHER" id="PTHR11036">
    <property type="entry name" value="SEMAPHORIN"/>
    <property type="match status" value="1"/>
</dbReference>
<keyword evidence="8" id="KW-0472">Membrane</keyword>
<dbReference type="GO" id="GO:0005615">
    <property type="term" value="C:extracellular space"/>
    <property type="evidence" value="ECO:0007669"/>
    <property type="project" value="TreeGrafter"/>
</dbReference>
<dbReference type="Gene3D" id="3.30.1680.10">
    <property type="entry name" value="ligand-binding face of the semaphorins, domain 2"/>
    <property type="match status" value="1"/>
</dbReference>
<evidence type="ECO:0000256" key="1">
    <source>
        <dbReference type="ARBA" id="ARBA00004370"/>
    </source>
</evidence>
<dbReference type="InterPro" id="IPR016201">
    <property type="entry name" value="PSI"/>
</dbReference>
<dbReference type="InterPro" id="IPR036179">
    <property type="entry name" value="Ig-like_dom_sf"/>
</dbReference>
<comment type="subcellular location">
    <subcellularLocation>
        <location evidence="1">Membrane</location>
    </subcellularLocation>
</comment>
<dbReference type="Gene3D" id="2.60.40.10">
    <property type="entry name" value="Immunoglobulins"/>
    <property type="match status" value="1"/>
</dbReference>
<dbReference type="PANTHER" id="PTHR11036:SF135">
    <property type="entry name" value="SEMAPHORIN 4D ISOFORM X1-RELATED"/>
    <property type="match status" value="1"/>
</dbReference>
<dbReference type="GO" id="GO:0030335">
    <property type="term" value="P:positive regulation of cell migration"/>
    <property type="evidence" value="ECO:0007669"/>
    <property type="project" value="TreeGrafter"/>
</dbReference>
<dbReference type="Pfam" id="PF01403">
    <property type="entry name" value="Sema"/>
    <property type="match status" value="1"/>
</dbReference>
<dbReference type="GO" id="GO:0045499">
    <property type="term" value="F:chemorepellent activity"/>
    <property type="evidence" value="ECO:0007669"/>
    <property type="project" value="TreeGrafter"/>
</dbReference>
<evidence type="ECO:0000256" key="7">
    <source>
        <dbReference type="ARBA" id="ARBA00022989"/>
    </source>
</evidence>
<dbReference type="GO" id="GO:0001755">
    <property type="term" value="P:neural crest cell migration"/>
    <property type="evidence" value="ECO:0007669"/>
    <property type="project" value="TreeGrafter"/>
</dbReference>
<dbReference type="SUPFAM" id="SSF103575">
    <property type="entry name" value="Plexin repeat"/>
    <property type="match status" value="1"/>
</dbReference>
<evidence type="ECO:0000256" key="4">
    <source>
        <dbReference type="ARBA" id="ARBA00022692"/>
    </source>
</evidence>
<keyword evidence="6" id="KW-0524">Neurogenesis</keyword>
<evidence type="ECO:0000313" key="15">
    <source>
        <dbReference type="Ensembl" id="ENSECRP00000024166.1"/>
    </source>
</evidence>
<dbReference type="GO" id="GO:0071526">
    <property type="term" value="P:semaphorin-plexin signaling pathway"/>
    <property type="evidence" value="ECO:0007669"/>
    <property type="project" value="TreeGrafter"/>
</dbReference>
<evidence type="ECO:0000256" key="11">
    <source>
        <dbReference type="ARBA" id="ARBA00074143"/>
    </source>
</evidence>
<evidence type="ECO:0000256" key="6">
    <source>
        <dbReference type="ARBA" id="ARBA00022902"/>
    </source>
</evidence>
<evidence type="ECO:0000256" key="12">
    <source>
        <dbReference type="PROSITE-ProRule" id="PRU00352"/>
    </source>
</evidence>